<evidence type="ECO:0000313" key="2">
    <source>
        <dbReference type="EnsemblFungi" id="CEF78554"/>
    </source>
</evidence>
<protein>
    <submittedName>
        <fullName evidence="1">Chromosome 2, complete genome</fullName>
    </submittedName>
</protein>
<evidence type="ECO:0000313" key="3">
    <source>
        <dbReference type="Proteomes" id="UP000070720"/>
    </source>
</evidence>
<evidence type="ECO:0000313" key="1">
    <source>
        <dbReference type="EMBL" id="CEF78554.1"/>
    </source>
</evidence>
<reference evidence="2 3" key="1">
    <citation type="journal article" date="2007" name="Science">
        <title>The Fusarium graminearum genome reveals a link between localized polymorphism and pathogen specialization.</title>
        <authorList>
            <person name="Cuomo C.A."/>
            <person name="Gueldener U."/>
            <person name="Xu J.-R."/>
            <person name="Trail F."/>
            <person name="Turgeon B.G."/>
            <person name="Di Pietro A."/>
            <person name="Walton J.D."/>
            <person name="Ma L.-J."/>
            <person name="Baker S.E."/>
            <person name="Rep M."/>
            <person name="Adam G."/>
            <person name="Antoniw J."/>
            <person name="Baldwin T."/>
            <person name="Calvo S.E."/>
            <person name="Chang Y.-L."/>
            <person name="DeCaprio D."/>
            <person name="Gale L.R."/>
            <person name="Gnerre S."/>
            <person name="Goswami R.S."/>
            <person name="Hammond-Kosack K."/>
            <person name="Harris L.J."/>
            <person name="Hilburn K."/>
            <person name="Kennell J.C."/>
            <person name="Kroken S."/>
            <person name="Magnuson J.K."/>
            <person name="Mannhaupt G."/>
            <person name="Mauceli E.W."/>
            <person name="Mewes H.-W."/>
            <person name="Mitterbauer R."/>
            <person name="Muehlbauer G."/>
            <person name="Muensterkoetter M."/>
            <person name="Nelson D."/>
            <person name="O'Donnell K."/>
            <person name="Ouellet T."/>
            <person name="Qi W."/>
            <person name="Quesneville H."/>
            <person name="Roncero M.I.G."/>
            <person name="Seong K.-Y."/>
            <person name="Tetko I.V."/>
            <person name="Urban M."/>
            <person name="Waalwijk C."/>
            <person name="Ward T.J."/>
            <person name="Yao J."/>
            <person name="Birren B.W."/>
            <person name="Kistler H.C."/>
        </authorList>
    </citation>
    <scope>NUCLEOTIDE SEQUENCE [LARGE SCALE GENOMIC DNA]</scope>
    <source>
        <strain evidence="3">ATCC MYA-4620 / CBS 123657 / FGSC 9075 / NRRL 31084 / PH-1</strain>
        <strain evidence="2">PH-1 / ATCC MYA-4620 / FGSC 9075 / NRRL 31084</strain>
    </source>
</reference>
<dbReference type="Proteomes" id="UP000070720">
    <property type="component" value="Chromosome 2"/>
</dbReference>
<sequence>MGLYISTPIELGYKSPLASNLGLETTELHEPGNLFASAALLLTSCTATRKRTILPNAHRDERDTT</sequence>
<name>A0A098DHW8_GIBZE</name>
<gene>
    <name evidence="1" type="ORF">FGRAMPH1_01T13501</name>
</gene>
<proteinExistence type="predicted"/>
<dbReference type="InParanoid" id="A0A098DHW8"/>
<dbReference type="EnsemblFungi" id="CEF78554">
    <property type="protein sequence ID" value="CEF78554"/>
    <property type="gene ID" value="FGRRES_20181"/>
</dbReference>
<reference evidence="2 3" key="2">
    <citation type="journal article" date="2010" name="Nature">
        <title>Comparative genomics reveals mobile pathogenicity chromosomes in Fusarium.</title>
        <authorList>
            <person name="Ma L.J."/>
            <person name="van der Does H.C."/>
            <person name="Borkovich K.A."/>
            <person name="Coleman J.J."/>
            <person name="Daboussi M.J."/>
            <person name="Di Pietro A."/>
            <person name="Dufresne M."/>
            <person name="Freitag M."/>
            <person name="Grabherr M."/>
            <person name="Henrissat B."/>
            <person name="Houterman P.M."/>
            <person name="Kang S."/>
            <person name="Shim W.B."/>
            <person name="Woloshuk C."/>
            <person name="Xie X."/>
            <person name="Xu J.R."/>
            <person name="Antoniw J."/>
            <person name="Baker S.E."/>
            <person name="Bluhm B.H."/>
            <person name="Breakspear A."/>
            <person name="Brown D.W."/>
            <person name="Butchko R.A."/>
            <person name="Chapman S."/>
            <person name="Coulson R."/>
            <person name="Coutinho P.M."/>
            <person name="Danchin E.G."/>
            <person name="Diener A."/>
            <person name="Gale L.R."/>
            <person name="Gardiner D.M."/>
            <person name="Goff S."/>
            <person name="Hammond-Kosack K.E."/>
            <person name="Hilburn K."/>
            <person name="Hua-Van A."/>
            <person name="Jonkers W."/>
            <person name="Kazan K."/>
            <person name="Kodira C.D."/>
            <person name="Koehrsen M."/>
            <person name="Kumar L."/>
            <person name="Lee Y.H."/>
            <person name="Li L."/>
            <person name="Manners J.M."/>
            <person name="Miranda-Saavedra D."/>
            <person name="Mukherjee M."/>
            <person name="Park G."/>
            <person name="Park J."/>
            <person name="Park S.Y."/>
            <person name="Proctor R.H."/>
            <person name="Regev A."/>
            <person name="Ruiz-Roldan M.C."/>
            <person name="Sain D."/>
            <person name="Sakthikumar S."/>
            <person name="Sykes S."/>
            <person name="Schwartz D.C."/>
            <person name="Turgeon B.G."/>
            <person name="Wapinski I."/>
            <person name="Yoder O."/>
            <person name="Young S."/>
            <person name="Zeng Q."/>
            <person name="Zhou S."/>
            <person name="Galagan J."/>
            <person name="Cuomo C.A."/>
            <person name="Kistler H.C."/>
            <person name="Rep M."/>
        </authorList>
    </citation>
    <scope>GENOME REANNOTATION</scope>
    <source>
        <strain evidence="3">ATCC MYA-4620 / CBS 123657 / FGSC 9075 / NRRL 31084 / PH-1</strain>
        <strain evidence="2">PH-1 / ATCC MYA-4620 / FGSC 9075 / NRRL 31084</strain>
    </source>
</reference>
<dbReference type="EMBL" id="HG970333">
    <property type="protein sequence ID" value="CEF78554.1"/>
    <property type="molecule type" value="Genomic_DNA"/>
</dbReference>
<accession>A0A098DHW8</accession>
<accession>A0A0E0S4X9</accession>
<dbReference type="VEuPathDB" id="FungiDB:FGRAMPH1_01G13501"/>
<reference evidence="2" key="4">
    <citation type="submission" date="2017-01" db="UniProtKB">
        <authorList>
            <consortium name="EnsemblFungi"/>
        </authorList>
    </citation>
    <scope>IDENTIFICATION</scope>
    <source>
        <strain evidence="2">PH-1 / ATCC MYA-4620 / FGSC 9075 / NRRL 31084</strain>
    </source>
</reference>
<keyword evidence="3" id="KW-1185">Reference proteome</keyword>
<organism evidence="1 3">
    <name type="scientific">Gibberella zeae (strain ATCC MYA-4620 / CBS 123657 / FGSC 9075 / NRRL 31084 / PH-1)</name>
    <name type="common">Wheat head blight fungus</name>
    <name type="synonym">Fusarium graminearum</name>
    <dbReference type="NCBI Taxonomy" id="229533"/>
    <lineage>
        <taxon>Eukaryota</taxon>
        <taxon>Fungi</taxon>
        <taxon>Dikarya</taxon>
        <taxon>Ascomycota</taxon>
        <taxon>Pezizomycotina</taxon>
        <taxon>Sordariomycetes</taxon>
        <taxon>Hypocreomycetidae</taxon>
        <taxon>Hypocreales</taxon>
        <taxon>Nectriaceae</taxon>
        <taxon>Fusarium</taxon>
    </lineage>
</organism>
<dbReference type="AlphaFoldDB" id="A0A098DHW8"/>
<reference evidence="1 3" key="3">
    <citation type="journal article" date="2015" name="BMC Genomics">
        <title>The completed genome sequence of the pathogenic ascomycete fungus Fusarium graminearum.</title>
        <authorList>
            <person name="King R."/>
            <person name="Urban M."/>
            <person name="Hammond-Kosack M.C."/>
            <person name="Hassani-Pak K."/>
            <person name="Hammond-Kosack K.E."/>
        </authorList>
    </citation>
    <scope>NUCLEOTIDE SEQUENCE [LARGE SCALE GENOMIC DNA]</scope>
    <source>
        <strain evidence="3">ATCC MYA-4620 / CBS 123657 / FGSC 9075 / NRRL 31084 / PH-1</strain>
        <strain evidence="1">PH-1</strain>
    </source>
</reference>